<proteinExistence type="predicted"/>
<feature type="compositionally biased region" description="Low complexity" evidence="1">
    <location>
        <begin position="195"/>
        <end position="211"/>
    </location>
</feature>
<feature type="compositionally biased region" description="Gly residues" evidence="1">
    <location>
        <begin position="137"/>
        <end position="146"/>
    </location>
</feature>
<feature type="compositionally biased region" description="Low complexity" evidence="1">
    <location>
        <begin position="147"/>
        <end position="175"/>
    </location>
</feature>
<feature type="region of interest" description="Disordered" evidence="1">
    <location>
        <begin position="111"/>
        <end position="220"/>
    </location>
</feature>
<keyword evidence="3" id="KW-1185">Reference proteome</keyword>
<dbReference type="EMBL" id="GL732552">
    <property type="protein sequence ID" value="EFX79293.1"/>
    <property type="molecule type" value="Genomic_DNA"/>
</dbReference>
<feature type="region of interest" description="Disordered" evidence="1">
    <location>
        <begin position="1"/>
        <end position="21"/>
    </location>
</feature>
<accession>E9GM31</accession>
<dbReference type="InParanoid" id="E9GM31"/>
<dbReference type="KEGG" id="dpx:DAPPUDRAFT_104383"/>
<dbReference type="Proteomes" id="UP000000305">
    <property type="component" value="Unassembled WGS sequence"/>
</dbReference>
<name>E9GM31_DAPPU</name>
<gene>
    <name evidence="2" type="ORF">DAPPUDRAFT_104383</name>
</gene>
<protein>
    <submittedName>
        <fullName evidence="2">Uncharacterized protein</fullName>
    </submittedName>
</protein>
<reference evidence="2 3" key="1">
    <citation type="journal article" date="2011" name="Science">
        <title>The ecoresponsive genome of Daphnia pulex.</title>
        <authorList>
            <person name="Colbourne J.K."/>
            <person name="Pfrender M.E."/>
            <person name="Gilbert D."/>
            <person name="Thomas W.K."/>
            <person name="Tucker A."/>
            <person name="Oakley T.H."/>
            <person name="Tokishita S."/>
            <person name="Aerts A."/>
            <person name="Arnold G.J."/>
            <person name="Basu M.K."/>
            <person name="Bauer D.J."/>
            <person name="Caceres C.E."/>
            <person name="Carmel L."/>
            <person name="Casola C."/>
            <person name="Choi J.H."/>
            <person name="Detter J.C."/>
            <person name="Dong Q."/>
            <person name="Dusheyko S."/>
            <person name="Eads B.D."/>
            <person name="Frohlich T."/>
            <person name="Geiler-Samerotte K.A."/>
            <person name="Gerlach D."/>
            <person name="Hatcher P."/>
            <person name="Jogdeo S."/>
            <person name="Krijgsveld J."/>
            <person name="Kriventseva E.V."/>
            <person name="Kultz D."/>
            <person name="Laforsch C."/>
            <person name="Lindquist E."/>
            <person name="Lopez J."/>
            <person name="Manak J.R."/>
            <person name="Muller J."/>
            <person name="Pangilinan J."/>
            <person name="Patwardhan R.P."/>
            <person name="Pitluck S."/>
            <person name="Pritham E.J."/>
            <person name="Rechtsteiner A."/>
            <person name="Rho M."/>
            <person name="Rogozin I.B."/>
            <person name="Sakarya O."/>
            <person name="Salamov A."/>
            <person name="Schaack S."/>
            <person name="Shapiro H."/>
            <person name="Shiga Y."/>
            <person name="Skalitzky C."/>
            <person name="Smith Z."/>
            <person name="Souvorov A."/>
            <person name="Sung W."/>
            <person name="Tang Z."/>
            <person name="Tsuchiya D."/>
            <person name="Tu H."/>
            <person name="Vos H."/>
            <person name="Wang M."/>
            <person name="Wolf Y.I."/>
            <person name="Yamagata H."/>
            <person name="Yamada T."/>
            <person name="Ye Y."/>
            <person name="Shaw J.R."/>
            <person name="Andrews J."/>
            <person name="Crease T.J."/>
            <person name="Tang H."/>
            <person name="Lucas S.M."/>
            <person name="Robertson H.M."/>
            <person name="Bork P."/>
            <person name="Koonin E.V."/>
            <person name="Zdobnov E.M."/>
            <person name="Grigoriev I.V."/>
            <person name="Lynch M."/>
            <person name="Boore J.L."/>
        </authorList>
    </citation>
    <scope>NUCLEOTIDE SEQUENCE [LARGE SCALE GENOMIC DNA]</scope>
</reference>
<evidence type="ECO:0000313" key="3">
    <source>
        <dbReference type="Proteomes" id="UP000000305"/>
    </source>
</evidence>
<evidence type="ECO:0000313" key="2">
    <source>
        <dbReference type="EMBL" id="EFX79293.1"/>
    </source>
</evidence>
<dbReference type="OrthoDB" id="7469116at2759"/>
<sequence>MHLGALDVHSPAPALPNPNQSRWMTASPTDSFGIVEYICPPGWWPWIYSTFDYESRDSRLLATLRLYYTENLISHIIGWSGNNSKKRGLFVKERAAAAKAALVWSPAPEAAHAHVSKPSPNSGTAGTPPTPAQTPVGVGGAAGSTGGHQQQQQQQLQQQQQQQQLNNNHHSAAPNHSHHHHHHAHNHHHAHHPHGPSGSSSSALANNNNNNPPAPSQPQAGLMHWMSVMAEHMTSANPHHHDVHYMWNGVEVNNQNIFLSFWNPSTTTTTLTRDGERRDWTVSMAGQHGPVLIINIGLRYQKYFIRTTAVAVDGRESCTIYTQPELLLLYSAGCRV</sequence>
<dbReference type="AlphaFoldDB" id="E9GM31"/>
<evidence type="ECO:0000256" key="1">
    <source>
        <dbReference type="SAM" id="MobiDB-lite"/>
    </source>
</evidence>
<organism evidence="2 3">
    <name type="scientific">Daphnia pulex</name>
    <name type="common">Water flea</name>
    <dbReference type="NCBI Taxonomy" id="6669"/>
    <lineage>
        <taxon>Eukaryota</taxon>
        <taxon>Metazoa</taxon>
        <taxon>Ecdysozoa</taxon>
        <taxon>Arthropoda</taxon>
        <taxon>Crustacea</taxon>
        <taxon>Branchiopoda</taxon>
        <taxon>Diplostraca</taxon>
        <taxon>Cladocera</taxon>
        <taxon>Anomopoda</taxon>
        <taxon>Daphniidae</taxon>
        <taxon>Daphnia</taxon>
    </lineage>
</organism>
<dbReference type="HOGENOM" id="CLU_827069_0_0_1"/>
<feature type="compositionally biased region" description="Basic residues" evidence="1">
    <location>
        <begin position="176"/>
        <end position="194"/>
    </location>
</feature>